<dbReference type="Gene3D" id="3.20.20.30">
    <property type="entry name" value="Luciferase-like domain"/>
    <property type="match status" value="1"/>
</dbReference>
<keyword evidence="5" id="KW-1185">Reference proteome</keyword>
<evidence type="ECO:0000313" key="5">
    <source>
        <dbReference type="Proteomes" id="UP000630353"/>
    </source>
</evidence>
<organism evidence="4 5">
    <name type="scientific">Thalassobaculum fulvum</name>
    <dbReference type="NCBI Taxonomy" id="1633335"/>
    <lineage>
        <taxon>Bacteria</taxon>
        <taxon>Pseudomonadati</taxon>
        <taxon>Pseudomonadota</taxon>
        <taxon>Alphaproteobacteria</taxon>
        <taxon>Rhodospirillales</taxon>
        <taxon>Thalassobaculaceae</taxon>
        <taxon>Thalassobaculum</taxon>
    </lineage>
</organism>
<dbReference type="NCBIfam" id="TIGR03558">
    <property type="entry name" value="oxido_grp_1"/>
    <property type="match status" value="1"/>
</dbReference>
<sequence length="339" mass="37079">MKISILDQSVAAAGRPQGQAIRDTLALAQMCDRLGYHRFWVSEHHSHPTIVGSAPEILIAAIATHTTGIRVGSAGVMLPHYAPLKVAEQFRVLDALAPGRIDLGLGRAPGSDGRTAFALNPLANERPAQFPNDVADLMAWVHGEPLAEGHPFRVVEAMPKGDTAPEIWMLGSSSYGAQVGAHFGLPYSFAWFFTDGRGGPEALDLYRTHYKPSARHPKPNAGICVWALAAETEEEAQYHFSSRAHWQLYRDRGVYLPLDPPEHALGQEYGPAETARIEELRRTALVGTAPDVAARIRELADRLAIDEVAIVTWAHDERARHTSYTLLAREFGLAPRQAA</sequence>
<dbReference type="PANTHER" id="PTHR30137:SF6">
    <property type="entry name" value="LUCIFERASE-LIKE MONOOXYGENASE"/>
    <property type="match status" value="1"/>
</dbReference>
<dbReference type="RefSeq" id="WP_189987256.1">
    <property type="nucleotide sequence ID" value="NZ_BMZS01000001.1"/>
</dbReference>
<gene>
    <name evidence="4" type="ORF">GCM10017083_04320</name>
</gene>
<protein>
    <recommendedName>
        <fullName evidence="2">Luciferase-like monooxygenase</fullName>
    </recommendedName>
</protein>
<reference evidence="4" key="1">
    <citation type="journal article" date="2014" name="Int. J. Syst. Evol. Microbiol.">
        <title>Complete genome sequence of Corynebacterium casei LMG S-19264T (=DSM 44701T), isolated from a smear-ripened cheese.</title>
        <authorList>
            <consortium name="US DOE Joint Genome Institute (JGI-PGF)"/>
            <person name="Walter F."/>
            <person name="Albersmeier A."/>
            <person name="Kalinowski J."/>
            <person name="Ruckert C."/>
        </authorList>
    </citation>
    <scope>NUCLEOTIDE SEQUENCE</scope>
    <source>
        <strain evidence="4">KCTC 42651</strain>
    </source>
</reference>
<evidence type="ECO:0000313" key="4">
    <source>
        <dbReference type="EMBL" id="GHD40748.1"/>
    </source>
</evidence>
<name>A0A918XN23_9PROT</name>
<feature type="domain" description="Luciferase-like" evidence="3">
    <location>
        <begin position="1"/>
        <end position="302"/>
    </location>
</feature>
<dbReference type="FunFam" id="3.20.20.30:FF:000002">
    <property type="entry name" value="LLM class flavin-dependent oxidoreductase"/>
    <property type="match status" value="1"/>
</dbReference>
<dbReference type="EMBL" id="BMZS01000001">
    <property type="protein sequence ID" value="GHD40748.1"/>
    <property type="molecule type" value="Genomic_DNA"/>
</dbReference>
<evidence type="ECO:0000256" key="1">
    <source>
        <dbReference type="ARBA" id="ARBA00007789"/>
    </source>
</evidence>
<dbReference type="SUPFAM" id="SSF51679">
    <property type="entry name" value="Bacterial luciferase-like"/>
    <property type="match status" value="1"/>
</dbReference>
<dbReference type="InterPro" id="IPR050766">
    <property type="entry name" value="Bact_Lucif_Oxidored"/>
</dbReference>
<dbReference type="Pfam" id="PF00296">
    <property type="entry name" value="Bac_luciferase"/>
    <property type="match status" value="1"/>
</dbReference>
<comment type="similarity">
    <text evidence="1">To bacterial alkanal monooxygenase alpha and beta chains.</text>
</comment>
<dbReference type="InterPro" id="IPR019949">
    <property type="entry name" value="CmoO-like"/>
</dbReference>
<dbReference type="AlphaFoldDB" id="A0A918XN23"/>
<evidence type="ECO:0000259" key="3">
    <source>
        <dbReference type="Pfam" id="PF00296"/>
    </source>
</evidence>
<dbReference type="GO" id="GO:0005829">
    <property type="term" value="C:cytosol"/>
    <property type="evidence" value="ECO:0007669"/>
    <property type="project" value="TreeGrafter"/>
</dbReference>
<comment type="caution">
    <text evidence="4">The sequence shown here is derived from an EMBL/GenBank/DDBJ whole genome shotgun (WGS) entry which is preliminary data.</text>
</comment>
<dbReference type="InterPro" id="IPR036661">
    <property type="entry name" value="Luciferase-like_sf"/>
</dbReference>
<evidence type="ECO:0000256" key="2">
    <source>
        <dbReference type="ARBA" id="ARBA00074555"/>
    </source>
</evidence>
<reference evidence="4" key="2">
    <citation type="submission" date="2020-09" db="EMBL/GenBank/DDBJ databases">
        <authorList>
            <person name="Sun Q."/>
            <person name="Kim S."/>
        </authorList>
    </citation>
    <scope>NUCLEOTIDE SEQUENCE</scope>
    <source>
        <strain evidence="4">KCTC 42651</strain>
    </source>
</reference>
<dbReference type="PANTHER" id="PTHR30137">
    <property type="entry name" value="LUCIFERASE-LIKE MONOOXYGENASE"/>
    <property type="match status" value="1"/>
</dbReference>
<dbReference type="GO" id="GO:0016705">
    <property type="term" value="F:oxidoreductase activity, acting on paired donors, with incorporation or reduction of molecular oxygen"/>
    <property type="evidence" value="ECO:0007669"/>
    <property type="project" value="InterPro"/>
</dbReference>
<proteinExistence type="predicted"/>
<dbReference type="Proteomes" id="UP000630353">
    <property type="component" value="Unassembled WGS sequence"/>
</dbReference>
<dbReference type="InterPro" id="IPR011251">
    <property type="entry name" value="Luciferase-like_dom"/>
</dbReference>
<accession>A0A918XN23</accession>